<dbReference type="GO" id="GO:0004674">
    <property type="term" value="F:protein serine/threonine kinase activity"/>
    <property type="evidence" value="ECO:0007669"/>
    <property type="project" value="InterPro"/>
</dbReference>
<sequence>MYTKAKNTITKENVAIKVINRQLSDQLPLIQNEISILSKLQGRNILKFYEHFTTQNNIYIITEYCRQGDLAQKLKQFGYLSQEVSIAIVRQIIDGMYVMAQQNIIHRDLKPQNILINDDCVKIADFGFAKPLNQLYNEMNVGTPLYMSPETIIKSQYNAKSDIWSLGVLFYEILFGYPPWQAQTEQELIFKVLNQRISFPDIPPVSETVKDFIKQCLIVDPYLRLGIAELLRHPLIKKRTKKAERTVRPMDILSTEQTIKSEIPNCSEPWTTNNSYKKLIYVNCKNPQVNAILNKYLNSKNNQITTIYNKGNNKNQAFFDEISLILQSQFSLCMFLNNIISKLKEIRLISPLLNEKCRIICSRHLQNIKDTIYKQLIESDNKECIQQIQCKILLENNQFTKTCLDYNQMIKTNKSLIIEYQKYDQEFYKILFGLEWKAIKKIIRNLIIEYNHILAQNIDATNLSNKINKSQQIEISLLQQLHYYFDIIDHYYLKEFDMKIFAQESKIQQFMILKEINISDYLEIRQQVKRLMQS</sequence>
<dbReference type="PANTHER" id="PTHR24348">
    <property type="entry name" value="SERINE/THREONINE-PROTEIN KINASE UNC-51-RELATED"/>
    <property type="match status" value="1"/>
</dbReference>
<dbReference type="GO" id="GO:0005829">
    <property type="term" value="C:cytosol"/>
    <property type="evidence" value="ECO:0007669"/>
    <property type="project" value="TreeGrafter"/>
</dbReference>
<dbReference type="Pfam" id="PF00069">
    <property type="entry name" value="Pkinase"/>
    <property type="match status" value="1"/>
</dbReference>
<proteinExistence type="predicted"/>
<keyword evidence="2" id="KW-0547">Nucleotide-binding</keyword>
<accession>A0A8S1U2R6</accession>
<gene>
    <name evidence="6" type="ORF">POCTA_138.1.T0370272</name>
</gene>
<name>A0A8S1U2R6_PAROT</name>
<dbReference type="OrthoDB" id="20524at2759"/>
<dbReference type="EMBL" id="CAJJDP010000037">
    <property type="protein sequence ID" value="CAD8159971.1"/>
    <property type="molecule type" value="Genomic_DNA"/>
</dbReference>
<protein>
    <recommendedName>
        <fullName evidence="5">Protein kinase domain-containing protein</fullName>
    </recommendedName>
</protein>
<evidence type="ECO:0000256" key="4">
    <source>
        <dbReference type="ARBA" id="ARBA00022840"/>
    </source>
</evidence>
<dbReference type="GO" id="GO:0010506">
    <property type="term" value="P:regulation of autophagy"/>
    <property type="evidence" value="ECO:0007669"/>
    <property type="project" value="InterPro"/>
</dbReference>
<evidence type="ECO:0000256" key="2">
    <source>
        <dbReference type="ARBA" id="ARBA00022741"/>
    </source>
</evidence>
<keyword evidence="1" id="KW-0808">Transferase</keyword>
<evidence type="ECO:0000313" key="6">
    <source>
        <dbReference type="EMBL" id="CAD8159971.1"/>
    </source>
</evidence>
<feature type="domain" description="Protein kinase" evidence="5">
    <location>
        <begin position="1"/>
        <end position="236"/>
    </location>
</feature>
<dbReference type="AlphaFoldDB" id="A0A8S1U2R6"/>
<comment type="caution">
    <text evidence="6">The sequence shown here is derived from an EMBL/GenBank/DDBJ whole genome shotgun (WGS) entry which is preliminary data.</text>
</comment>
<reference evidence="6" key="1">
    <citation type="submission" date="2021-01" db="EMBL/GenBank/DDBJ databases">
        <authorList>
            <consortium name="Genoscope - CEA"/>
            <person name="William W."/>
        </authorList>
    </citation>
    <scope>NUCLEOTIDE SEQUENCE</scope>
</reference>
<dbReference type="GO" id="GO:0005524">
    <property type="term" value="F:ATP binding"/>
    <property type="evidence" value="ECO:0007669"/>
    <property type="project" value="UniProtKB-KW"/>
</dbReference>
<evidence type="ECO:0000259" key="5">
    <source>
        <dbReference type="PROSITE" id="PS50011"/>
    </source>
</evidence>
<dbReference type="GO" id="GO:0000045">
    <property type="term" value="P:autophagosome assembly"/>
    <property type="evidence" value="ECO:0007669"/>
    <property type="project" value="TreeGrafter"/>
</dbReference>
<keyword evidence="4" id="KW-0067">ATP-binding</keyword>
<keyword evidence="7" id="KW-1185">Reference proteome</keyword>
<dbReference type="FunFam" id="1.10.510.10:FF:000771">
    <property type="entry name" value="Uncharacterized protein"/>
    <property type="match status" value="1"/>
</dbReference>
<dbReference type="PROSITE" id="PS50011">
    <property type="entry name" value="PROTEIN_KINASE_DOM"/>
    <property type="match status" value="1"/>
</dbReference>
<evidence type="ECO:0000256" key="3">
    <source>
        <dbReference type="ARBA" id="ARBA00022777"/>
    </source>
</evidence>
<dbReference type="InterPro" id="IPR000719">
    <property type="entry name" value="Prot_kinase_dom"/>
</dbReference>
<organism evidence="6 7">
    <name type="scientific">Paramecium octaurelia</name>
    <dbReference type="NCBI Taxonomy" id="43137"/>
    <lineage>
        <taxon>Eukaryota</taxon>
        <taxon>Sar</taxon>
        <taxon>Alveolata</taxon>
        <taxon>Ciliophora</taxon>
        <taxon>Intramacronucleata</taxon>
        <taxon>Oligohymenophorea</taxon>
        <taxon>Peniculida</taxon>
        <taxon>Parameciidae</taxon>
        <taxon>Paramecium</taxon>
    </lineage>
</organism>
<dbReference type="Proteomes" id="UP000683925">
    <property type="component" value="Unassembled WGS sequence"/>
</dbReference>
<dbReference type="InterPro" id="IPR045269">
    <property type="entry name" value="Atg1-like"/>
</dbReference>
<dbReference type="GO" id="GO:0005776">
    <property type="term" value="C:autophagosome"/>
    <property type="evidence" value="ECO:0007669"/>
    <property type="project" value="TreeGrafter"/>
</dbReference>
<evidence type="ECO:0000313" key="7">
    <source>
        <dbReference type="Proteomes" id="UP000683925"/>
    </source>
</evidence>
<dbReference type="SMART" id="SM00220">
    <property type="entry name" value="S_TKc"/>
    <property type="match status" value="1"/>
</dbReference>
<dbReference type="PROSITE" id="PS00108">
    <property type="entry name" value="PROTEIN_KINASE_ST"/>
    <property type="match status" value="1"/>
</dbReference>
<dbReference type="InterPro" id="IPR008271">
    <property type="entry name" value="Ser/Thr_kinase_AS"/>
</dbReference>
<evidence type="ECO:0000256" key="1">
    <source>
        <dbReference type="ARBA" id="ARBA00022679"/>
    </source>
</evidence>
<dbReference type="GO" id="GO:0000407">
    <property type="term" value="C:phagophore assembly site"/>
    <property type="evidence" value="ECO:0007669"/>
    <property type="project" value="TreeGrafter"/>
</dbReference>
<dbReference type="GO" id="GO:0016020">
    <property type="term" value="C:membrane"/>
    <property type="evidence" value="ECO:0007669"/>
    <property type="project" value="TreeGrafter"/>
</dbReference>
<keyword evidence="3" id="KW-0418">Kinase</keyword>
<dbReference type="PANTHER" id="PTHR24348:SF22">
    <property type="entry name" value="NON-SPECIFIC SERINE_THREONINE PROTEIN KINASE"/>
    <property type="match status" value="1"/>
</dbReference>